<dbReference type="Pfam" id="PF22759">
    <property type="entry name" value="E217_GP41"/>
    <property type="match status" value="1"/>
</dbReference>
<dbReference type="RefSeq" id="WP_008040228.1">
    <property type="nucleotide sequence ID" value="NZ_JH725147.1"/>
</dbReference>
<protein>
    <submittedName>
        <fullName evidence="1">Uncharacterized protein</fullName>
    </submittedName>
</protein>
<accession>J1JWZ4</accession>
<proteinExistence type="predicted"/>
<dbReference type="InterPro" id="IPR054496">
    <property type="entry name" value="E217_GP41"/>
</dbReference>
<reference evidence="1 2" key="1">
    <citation type="submission" date="2012-03" db="EMBL/GenBank/DDBJ databases">
        <title>The Genome Sequence of Bartonella tamiae Th239.</title>
        <authorList>
            <consortium name="The Broad Institute Genome Sequencing Platform"/>
            <consortium name="The Broad Institute Genome Sequencing Center for Infectious Disease"/>
            <person name="Feldgarden M."/>
            <person name="Kirby J."/>
            <person name="Kosoy M."/>
            <person name="Birtles R."/>
            <person name="Probert W.S."/>
            <person name="Chiaraviglio L."/>
            <person name="Young S.K."/>
            <person name="Zeng Q."/>
            <person name="Gargeya S."/>
            <person name="Fitzgerald M."/>
            <person name="Haas B."/>
            <person name="Abouelleil A."/>
            <person name="Alvarado L."/>
            <person name="Arachchi H.M."/>
            <person name="Berlin A."/>
            <person name="Chapman S.B."/>
            <person name="Gearin G."/>
            <person name="Goldberg J."/>
            <person name="Griggs A."/>
            <person name="Gujja S."/>
            <person name="Hansen M."/>
            <person name="Heiman D."/>
            <person name="Howarth C."/>
            <person name="Larimer J."/>
            <person name="Lui A."/>
            <person name="MacDonald P.J.P."/>
            <person name="McCowen C."/>
            <person name="Montmayeur A."/>
            <person name="Murphy C."/>
            <person name="Neiman D."/>
            <person name="Pearson M."/>
            <person name="Priest M."/>
            <person name="Roberts A."/>
            <person name="Saif S."/>
            <person name="Shea T."/>
            <person name="Sisk P."/>
            <person name="Stolte C."/>
            <person name="Sykes S."/>
            <person name="Wortman J."/>
            <person name="Nusbaum C."/>
            <person name="Birren B."/>
        </authorList>
    </citation>
    <scope>NUCLEOTIDE SEQUENCE [LARGE SCALE GENOMIC DNA]</scope>
    <source>
        <strain evidence="1 2">Th239</strain>
    </source>
</reference>
<dbReference type="Proteomes" id="UP000008952">
    <property type="component" value="Unassembled WGS sequence"/>
</dbReference>
<name>J1JWZ4_9HYPH</name>
<sequence>MIGIPEITEQGINVQMLFDNQTAIGGAIDVQSTLNPALNGAYEIYKLAYELSSHETQWYYRAEAKRLS</sequence>
<gene>
    <name evidence="1" type="ORF">ME5_01671</name>
</gene>
<dbReference type="HOGENOM" id="CLU_2785511_0_0_5"/>
<dbReference type="STRING" id="1094558.ME5_01671"/>
<evidence type="ECO:0000313" key="1">
    <source>
        <dbReference type="EMBL" id="EJF89120.1"/>
    </source>
</evidence>
<dbReference type="PATRIC" id="fig|1094558.3.peg.1794"/>
<organism evidence="1 2">
    <name type="scientific">Bartonella tamiae Th239</name>
    <dbReference type="NCBI Taxonomy" id="1094558"/>
    <lineage>
        <taxon>Bacteria</taxon>
        <taxon>Pseudomonadati</taxon>
        <taxon>Pseudomonadota</taxon>
        <taxon>Alphaproteobacteria</taxon>
        <taxon>Hyphomicrobiales</taxon>
        <taxon>Bartonellaceae</taxon>
        <taxon>Bartonella</taxon>
    </lineage>
</organism>
<comment type="caution">
    <text evidence="1">The sequence shown here is derived from an EMBL/GenBank/DDBJ whole genome shotgun (WGS) entry which is preliminary data.</text>
</comment>
<dbReference type="AlphaFoldDB" id="J1JWZ4"/>
<dbReference type="EMBL" id="AIMB01000008">
    <property type="protein sequence ID" value="EJF89120.1"/>
    <property type="molecule type" value="Genomic_DNA"/>
</dbReference>
<keyword evidence="2" id="KW-1185">Reference proteome</keyword>
<evidence type="ECO:0000313" key="2">
    <source>
        <dbReference type="Proteomes" id="UP000008952"/>
    </source>
</evidence>